<dbReference type="AlphaFoldDB" id="A0A381LEB1"/>
<proteinExistence type="predicted"/>
<protein>
    <submittedName>
        <fullName evidence="1">Bgt-1100-2</fullName>
    </submittedName>
</protein>
<sequence>MSHCRRFGVQCGSWIWCFGVIERSLYVEPLTGVSRARIPLSSRIYIFYSITLSRDANPVTHSVCRPARV</sequence>
<gene>
    <name evidence="1" type="ORF">BGT96224V2_LOCUS5157</name>
</gene>
<organism evidence="1">
    <name type="scientific">Blumeria graminis f. sp. tritici 96224</name>
    <dbReference type="NCBI Taxonomy" id="1268274"/>
    <lineage>
        <taxon>Eukaryota</taxon>
        <taxon>Fungi</taxon>
        <taxon>Dikarya</taxon>
        <taxon>Ascomycota</taxon>
        <taxon>Pezizomycotina</taxon>
        <taxon>Leotiomycetes</taxon>
        <taxon>Erysiphales</taxon>
        <taxon>Erysiphaceae</taxon>
        <taxon>Blumeria</taxon>
    </lineage>
</organism>
<accession>A0A381LEB1</accession>
<name>A0A381LEB1_BLUGR</name>
<reference evidence="1" key="1">
    <citation type="submission" date="2018-07" db="EMBL/GenBank/DDBJ databases">
        <authorList>
            <person name="Quirk P.G."/>
            <person name="Krulwich T.A."/>
        </authorList>
    </citation>
    <scope>NUCLEOTIDE SEQUENCE</scope>
    <source>
        <strain evidence="1">96224</strain>
    </source>
</reference>
<dbReference type="EMBL" id="UIGY01000161">
    <property type="protein sequence ID" value="SUZ11997.1"/>
    <property type="molecule type" value="Genomic_DNA"/>
</dbReference>
<evidence type="ECO:0000313" key="1">
    <source>
        <dbReference type="EMBL" id="SUZ11997.1"/>
    </source>
</evidence>